<keyword evidence="1" id="KW-0812">Transmembrane</keyword>
<feature type="transmembrane region" description="Helical" evidence="1">
    <location>
        <begin position="38"/>
        <end position="59"/>
    </location>
</feature>
<dbReference type="AlphaFoldDB" id="W4HBU4"/>
<dbReference type="EMBL" id="KI913114">
    <property type="protein sequence ID" value="ETV89412.1"/>
    <property type="molecule type" value="Genomic_DNA"/>
</dbReference>
<accession>W4HBU4</accession>
<dbReference type="RefSeq" id="XP_009821812.1">
    <property type="nucleotide sequence ID" value="XM_009823510.1"/>
</dbReference>
<keyword evidence="1" id="KW-1133">Transmembrane helix</keyword>
<reference evidence="2" key="1">
    <citation type="submission" date="2013-12" db="EMBL/GenBank/DDBJ databases">
        <title>The Genome Sequence of Aphanomyces astaci APO3.</title>
        <authorList>
            <consortium name="The Broad Institute Genomics Platform"/>
            <person name="Russ C."/>
            <person name="Tyler B."/>
            <person name="van West P."/>
            <person name="Dieguez-Uribeondo J."/>
            <person name="Young S.K."/>
            <person name="Zeng Q."/>
            <person name="Gargeya S."/>
            <person name="Fitzgerald M."/>
            <person name="Abouelleil A."/>
            <person name="Alvarado L."/>
            <person name="Chapman S.B."/>
            <person name="Gainer-Dewar J."/>
            <person name="Goldberg J."/>
            <person name="Griggs A."/>
            <person name="Gujja S."/>
            <person name="Hansen M."/>
            <person name="Howarth C."/>
            <person name="Imamovic A."/>
            <person name="Ireland A."/>
            <person name="Larimer J."/>
            <person name="McCowan C."/>
            <person name="Murphy C."/>
            <person name="Pearson M."/>
            <person name="Poon T.W."/>
            <person name="Priest M."/>
            <person name="Roberts A."/>
            <person name="Saif S."/>
            <person name="Shea T."/>
            <person name="Sykes S."/>
            <person name="Wortman J."/>
            <person name="Nusbaum C."/>
            <person name="Birren B."/>
        </authorList>
    </citation>
    <scope>NUCLEOTIDE SEQUENCE [LARGE SCALE GENOMIC DNA]</scope>
    <source>
        <strain evidence="2">APO3</strain>
    </source>
</reference>
<dbReference type="VEuPathDB" id="FungiDB:H257_00703"/>
<organism evidence="2">
    <name type="scientific">Aphanomyces astaci</name>
    <name type="common">Crayfish plague agent</name>
    <dbReference type="NCBI Taxonomy" id="112090"/>
    <lineage>
        <taxon>Eukaryota</taxon>
        <taxon>Sar</taxon>
        <taxon>Stramenopiles</taxon>
        <taxon>Oomycota</taxon>
        <taxon>Saprolegniomycetes</taxon>
        <taxon>Saprolegniales</taxon>
        <taxon>Verrucalvaceae</taxon>
        <taxon>Aphanomyces</taxon>
    </lineage>
</organism>
<proteinExistence type="predicted"/>
<sequence length="84" mass="8990">MIRAPSPASATLTTKDDVTMVFAGAAKFARYYFDREPVVVLATALGAVGVLAPLVVVPIRRSLGYPTDQYDGPIIPDSLKPKQN</sequence>
<dbReference type="OrthoDB" id="199366at2759"/>
<name>W4HBU4_APHAT</name>
<evidence type="ECO:0000256" key="1">
    <source>
        <dbReference type="SAM" id="Phobius"/>
    </source>
</evidence>
<protein>
    <submittedName>
        <fullName evidence="2">Uncharacterized protein</fullName>
    </submittedName>
</protein>
<keyword evidence="1" id="KW-0472">Membrane</keyword>
<dbReference type="GeneID" id="20802699"/>
<evidence type="ECO:0000313" key="2">
    <source>
        <dbReference type="EMBL" id="ETV89412.1"/>
    </source>
</evidence>
<gene>
    <name evidence="2" type="ORF">H257_00703</name>
</gene>